<keyword evidence="5" id="KW-1185">Reference proteome</keyword>
<name>A0A3N0BBL8_9ACTN</name>
<keyword evidence="2" id="KW-1133">Transmembrane helix</keyword>
<evidence type="ECO:0000256" key="2">
    <source>
        <dbReference type="SAM" id="Phobius"/>
    </source>
</evidence>
<feature type="region of interest" description="Disordered" evidence="1">
    <location>
        <begin position="284"/>
        <end position="303"/>
    </location>
</feature>
<feature type="transmembrane region" description="Helical" evidence="2">
    <location>
        <begin position="370"/>
        <end position="389"/>
    </location>
</feature>
<evidence type="ECO:0000313" key="4">
    <source>
        <dbReference type="EMBL" id="RNL44745.1"/>
    </source>
</evidence>
<proteinExistence type="predicted"/>
<sequence length="547" mass="60730">MVREALAQPVVSIDLDDRADARTGMRNRYAACPQHGAAHCGVVSQRSADHVVGGYHGCLPVSAIKKPPIKDGCSVVSRLYKITLIERSWTIILQRSGIGELVATERLRDQAVEVAHASVAYPPRLDFAVAYNAPDVGPRSPLDHVHPHGPPAHVVRIAHVLGGGYLRIACRHAVRPLRLQLHYAHHSLADPVTASAGSGAFERRPHGHEPRPHVPYPRLDLAYLVVHRLYMPQVRRDACPHDEYVVVQICLRNPIEQVCLIFYRINYHCRRTCEKRRLPLTKFDRRVSSSPSPGKRTSSSMQSSQKEAALTLIRKTKKEKVRYLEWFDILSLTVILFGWAILSSTMSLLGLSQGTATVEGNISFSVADNYNAIAVQSGLLAIALLYLRARNFDFKAWRIKLDLRAVLCAAFVFLIGSLAFDAYMVVAGSIREAIQFPNPIGSFFWSEPVSRVLHAALNGAYEELYFLGICLAVRPRHLKWAVPFSLLVRASFHTYQGLMPASGIGLVFGGAVYLIYRRSKDKNLAPFFIAHSAADVFGLGILSHFIG</sequence>
<dbReference type="Proteomes" id="UP000278632">
    <property type="component" value="Unassembled WGS sequence"/>
</dbReference>
<dbReference type="Pfam" id="PF02517">
    <property type="entry name" value="Rce1-like"/>
    <property type="match status" value="1"/>
</dbReference>
<accession>A0A3N0BBL8</accession>
<dbReference type="AlphaFoldDB" id="A0A3N0BBL8"/>
<evidence type="ECO:0000259" key="3">
    <source>
        <dbReference type="Pfam" id="PF02517"/>
    </source>
</evidence>
<protein>
    <recommendedName>
        <fullName evidence="3">CAAX prenyl protease 2/Lysostaphin resistance protein A-like domain-containing protein</fullName>
    </recommendedName>
</protein>
<gene>
    <name evidence="4" type="ORF">DMP08_06020</name>
</gene>
<feature type="transmembrane region" description="Helical" evidence="2">
    <location>
        <begin position="497"/>
        <end position="516"/>
    </location>
</feature>
<feature type="compositionally biased region" description="Low complexity" evidence="1">
    <location>
        <begin position="288"/>
        <end position="300"/>
    </location>
</feature>
<evidence type="ECO:0000313" key="5">
    <source>
        <dbReference type="Proteomes" id="UP000278632"/>
    </source>
</evidence>
<keyword evidence="2" id="KW-0472">Membrane</keyword>
<keyword evidence="2" id="KW-0812">Transmembrane</keyword>
<feature type="domain" description="CAAX prenyl protease 2/Lysostaphin resistance protein A-like" evidence="3">
    <location>
        <begin position="452"/>
        <end position="536"/>
    </location>
</feature>
<reference evidence="5" key="1">
    <citation type="submission" date="2018-05" db="EMBL/GenBank/DDBJ databases">
        <title>Genome Sequencing of selected type strains of the family Eggerthellaceae.</title>
        <authorList>
            <person name="Danylec N."/>
            <person name="Stoll D.A."/>
            <person name="Doetsch A."/>
            <person name="Huch M."/>
        </authorList>
    </citation>
    <scope>NUCLEOTIDE SEQUENCE [LARGE SCALE GENOMIC DNA]</scope>
    <source>
        <strain evidence="5">DSM 16106</strain>
    </source>
</reference>
<feature type="transmembrane region" description="Helical" evidence="2">
    <location>
        <begin position="323"/>
        <end position="342"/>
    </location>
</feature>
<dbReference type="GO" id="GO:0080120">
    <property type="term" value="P:CAAX-box protein maturation"/>
    <property type="evidence" value="ECO:0007669"/>
    <property type="project" value="UniProtKB-ARBA"/>
</dbReference>
<dbReference type="GO" id="GO:0004175">
    <property type="term" value="F:endopeptidase activity"/>
    <property type="evidence" value="ECO:0007669"/>
    <property type="project" value="UniProtKB-ARBA"/>
</dbReference>
<comment type="caution">
    <text evidence="4">The sequence shown here is derived from an EMBL/GenBank/DDBJ whole genome shotgun (WGS) entry which is preliminary data.</text>
</comment>
<evidence type="ECO:0000256" key="1">
    <source>
        <dbReference type="SAM" id="MobiDB-lite"/>
    </source>
</evidence>
<dbReference type="InterPro" id="IPR003675">
    <property type="entry name" value="Rce1/LyrA-like_dom"/>
</dbReference>
<organism evidence="4 5">
    <name type="scientific">Paraeggerthella hongkongensis</name>
    <dbReference type="NCBI Taxonomy" id="230658"/>
    <lineage>
        <taxon>Bacteria</taxon>
        <taxon>Bacillati</taxon>
        <taxon>Actinomycetota</taxon>
        <taxon>Coriobacteriia</taxon>
        <taxon>Eggerthellales</taxon>
        <taxon>Eggerthellaceae</taxon>
        <taxon>Paraeggerthella</taxon>
    </lineage>
</organism>
<dbReference type="EMBL" id="QICD01000009">
    <property type="protein sequence ID" value="RNL44745.1"/>
    <property type="molecule type" value="Genomic_DNA"/>
</dbReference>
<feature type="transmembrane region" description="Helical" evidence="2">
    <location>
        <begin position="401"/>
        <end position="420"/>
    </location>
</feature>
<feature type="transmembrane region" description="Helical" evidence="2">
    <location>
        <begin position="528"/>
        <end position="546"/>
    </location>
</feature>